<evidence type="ECO:0000313" key="3">
    <source>
        <dbReference type="Proteomes" id="UP001642484"/>
    </source>
</evidence>
<accession>A0ABP0Q548</accession>
<dbReference type="EMBL" id="CAXAMN010024006">
    <property type="protein sequence ID" value="CAK9083092.1"/>
    <property type="molecule type" value="Genomic_DNA"/>
</dbReference>
<dbReference type="Proteomes" id="UP001642484">
    <property type="component" value="Unassembled WGS sequence"/>
</dbReference>
<comment type="caution">
    <text evidence="2">The sequence shown here is derived from an EMBL/GenBank/DDBJ whole genome shotgun (WGS) entry which is preliminary data.</text>
</comment>
<feature type="compositionally biased region" description="Basic and acidic residues" evidence="1">
    <location>
        <begin position="78"/>
        <end position="97"/>
    </location>
</feature>
<sequence>MASLWAGRAGKESGANFQFIHRVHATDRKDRQCLQLFELHADAAGAASGSRYEVVQKGNSSATRHTQPYANHSAEWLESPRLRDAKKETNRSSKKTVDTAQIFQNSMQVQLT</sequence>
<feature type="compositionally biased region" description="Polar residues" evidence="1">
    <location>
        <begin position="57"/>
        <end position="70"/>
    </location>
</feature>
<reference evidence="2 3" key="1">
    <citation type="submission" date="2024-02" db="EMBL/GenBank/DDBJ databases">
        <authorList>
            <person name="Chen Y."/>
            <person name="Shah S."/>
            <person name="Dougan E. K."/>
            <person name="Thang M."/>
            <person name="Chan C."/>
        </authorList>
    </citation>
    <scope>NUCLEOTIDE SEQUENCE [LARGE SCALE GENOMIC DNA]</scope>
</reference>
<protein>
    <submittedName>
        <fullName evidence="2">Uncharacterized protein</fullName>
    </submittedName>
</protein>
<feature type="region of interest" description="Disordered" evidence="1">
    <location>
        <begin position="46"/>
        <end position="101"/>
    </location>
</feature>
<evidence type="ECO:0000256" key="1">
    <source>
        <dbReference type="SAM" id="MobiDB-lite"/>
    </source>
</evidence>
<proteinExistence type="predicted"/>
<name>A0ABP0Q548_9DINO</name>
<gene>
    <name evidence="2" type="ORF">CCMP2556_LOCUS40546</name>
</gene>
<organism evidence="2 3">
    <name type="scientific">Durusdinium trenchii</name>
    <dbReference type="NCBI Taxonomy" id="1381693"/>
    <lineage>
        <taxon>Eukaryota</taxon>
        <taxon>Sar</taxon>
        <taxon>Alveolata</taxon>
        <taxon>Dinophyceae</taxon>
        <taxon>Suessiales</taxon>
        <taxon>Symbiodiniaceae</taxon>
        <taxon>Durusdinium</taxon>
    </lineage>
</organism>
<keyword evidence="3" id="KW-1185">Reference proteome</keyword>
<evidence type="ECO:0000313" key="2">
    <source>
        <dbReference type="EMBL" id="CAK9083092.1"/>
    </source>
</evidence>